<gene>
    <name evidence="2" type="ORF">UFOPK1413_00399</name>
    <name evidence="3" type="ORF">UFOPK3339_00823</name>
</gene>
<accession>A0A6J6B800</accession>
<dbReference type="AlphaFoldDB" id="A0A6J6B800"/>
<proteinExistence type="predicted"/>
<protein>
    <submittedName>
        <fullName evidence="2">Unannotated protein</fullName>
    </submittedName>
</protein>
<dbReference type="EMBL" id="CAEZSG010000044">
    <property type="protein sequence ID" value="CAB4534946.1"/>
    <property type="molecule type" value="Genomic_DNA"/>
</dbReference>
<evidence type="ECO:0000313" key="2">
    <source>
        <dbReference type="EMBL" id="CAB4534946.1"/>
    </source>
</evidence>
<feature type="transmembrane region" description="Helical" evidence="1">
    <location>
        <begin position="12"/>
        <end position="35"/>
    </location>
</feature>
<keyword evidence="1" id="KW-1133">Transmembrane helix</keyword>
<organism evidence="2">
    <name type="scientific">freshwater metagenome</name>
    <dbReference type="NCBI Taxonomy" id="449393"/>
    <lineage>
        <taxon>unclassified sequences</taxon>
        <taxon>metagenomes</taxon>
        <taxon>ecological metagenomes</taxon>
    </lineage>
</organism>
<name>A0A6J6B800_9ZZZZ</name>
<dbReference type="EMBL" id="CAFBLF010000123">
    <property type="protein sequence ID" value="CAB4869591.1"/>
    <property type="molecule type" value="Genomic_DNA"/>
</dbReference>
<evidence type="ECO:0000256" key="1">
    <source>
        <dbReference type="SAM" id="Phobius"/>
    </source>
</evidence>
<keyword evidence="1" id="KW-0472">Membrane</keyword>
<reference evidence="2" key="1">
    <citation type="submission" date="2020-05" db="EMBL/GenBank/DDBJ databases">
        <authorList>
            <person name="Chiriac C."/>
            <person name="Salcher M."/>
            <person name="Ghai R."/>
            <person name="Kavagutti S V."/>
        </authorList>
    </citation>
    <scope>NUCLEOTIDE SEQUENCE</scope>
</reference>
<evidence type="ECO:0000313" key="3">
    <source>
        <dbReference type="EMBL" id="CAB4869591.1"/>
    </source>
</evidence>
<keyword evidence="1" id="KW-0812">Transmembrane</keyword>
<sequence length="126" mass="12792">MTRGLERGSAPVEFVMVGVLLVAVALTVLQIAFVAHIRAVVIDSAIAGAAHAALADTDDSEGVVRATDLVTSGVAAALVQSVTVTSGEVSGKPIASVTIRFGVPIIGPWLTIAETDVTGRAFREGP</sequence>